<proteinExistence type="predicted"/>
<accession>A0ABV2R9U0</accession>
<dbReference type="RefSeq" id="WP_354087720.1">
    <property type="nucleotide sequence ID" value="NZ_JBEPTF010000001.1"/>
</dbReference>
<evidence type="ECO:0000313" key="1">
    <source>
        <dbReference type="EMBL" id="MET4682783.1"/>
    </source>
</evidence>
<evidence type="ECO:0000313" key="2">
    <source>
        <dbReference type="Proteomes" id="UP001549313"/>
    </source>
</evidence>
<gene>
    <name evidence="1" type="ORF">ABIE19_000692</name>
</gene>
<comment type="caution">
    <text evidence="1">The sequence shown here is derived from an EMBL/GenBank/DDBJ whole genome shotgun (WGS) entry which is preliminary data.</text>
</comment>
<organism evidence="1 2">
    <name type="scientific">Brevundimonas faecalis</name>
    <dbReference type="NCBI Taxonomy" id="947378"/>
    <lineage>
        <taxon>Bacteria</taxon>
        <taxon>Pseudomonadati</taxon>
        <taxon>Pseudomonadota</taxon>
        <taxon>Alphaproteobacteria</taxon>
        <taxon>Caulobacterales</taxon>
        <taxon>Caulobacteraceae</taxon>
        <taxon>Brevundimonas</taxon>
    </lineage>
</organism>
<sequence>MMTFVVPLRDRFRDSMAEQANAAPREGFAGFRPVEILQNPGAAGFQG</sequence>
<keyword evidence="2" id="KW-1185">Reference proteome</keyword>
<name>A0ABV2R9U0_9CAUL</name>
<dbReference type="Proteomes" id="UP001549313">
    <property type="component" value="Unassembled WGS sequence"/>
</dbReference>
<reference evidence="1 2" key="1">
    <citation type="submission" date="2024-06" db="EMBL/GenBank/DDBJ databases">
        <title>Sorghum-associated microbial communities from plants grown in Nebraska, USA.</title>
        <authorList>
            <person name="Schachtman D."/>
        </authorList>
    </citation>
    <scope>NUCLEOTIDE SEQUENCE [LARGE SCALE GENOMIC DNA]</scope>
    <source>
        <strain evidence="1 2">2814</strain>
    </source>
</reference>
<protein>
    <submittedName>
        <fullName evidence="1">Uncharacterized protein</fullName>
    </submittedName>
</protein>
<dbReference type="EMBL" id="JBEPTF010000001">
    <property type="protein sequence ID" value="MET4682783.1"/>
    <property type="molecule type" value="Genomic_DNA"/>
</dbReference>